<evidence type="ECO:0000313" key="2">
    <source>
        <dbReference type="Proteomes" id="UP001139157"/>
    </source>
</evidence>
<dbReference type="AlphaFoldDB" id="A0A9X2E8N6"/>
<dbReference type="EMBL" id="JAMRXG010000003">
    <property type="protein sequence ID" value="MCM6773761.1"/>
    <property type="molecule type" value="Genomic_DNA"/>
</dbReference>
<accession>A0A9X2E8N6</accession>
<name>A0A9X2E8N6_9NOCA</name>
<gene>
    <name evidence="1" type="ORF">NDR86_09790</name>
</gene>
<reference evidence="1" key="1">
    <citation type="submission" date="2022-06" db="EMBL/GenBank/DDBJ databases">
        <title>Novel species in genus nocardia.</title>
        <authorList>
            <person name="Li F."/>
        </authorList>
    </citation>
    <scope>NUCLEOTIDE SEQUENCE</scope>
    <source>
        <strain evidence="1">CDC141</strain>
    </source>
</reference>
<protein>
    <submittedName>
        <fullName evidence="1">Uncharacterized protein</fullName>
    </submittedName>
</protein>
<evidence type="ECO:0000313" key="1">
    <source>
        <dbReference type="EMBL" id="MCM6773761.1"/>
    </source>
</evidence>
<organism evidence="1 2">
    <name type="scientific">Nocardia pulmonis</name>
    <dbReference type="NCBI Taxonomy" id="2951408"/>
    <lineage>
        <taxon>Bacteria</taxon>
        <taxon>Bacillati</taxon>
        <taxon>Actinomycetota</taxon>
        <taxon>Actinomycetes</taxon>
        <taxon>Mycobacteriales</taxon>
        <taxon>Nocardiaceae</taxon>
        <taxon>Nocardia</taxon>
    </lineage>
</organism>
<dbReference type="Proteomes" id="UP001139157">
    <property type="component" value="Unassembled WGS sequence"/>
</dbReference>
<keyword evidence="2" id="KW-1185">Reference proteome</keyword>
<proteinExistence type="predicted"/>
<dbReference type="RefSeq" id="WP_251910814.1">
    <property type="nucleotide sequence ID" value="NZ_JAMRXG010000003.1"/>
</dbReference>
<comment type="caution">
    <text evidence="1">The sequence shown here is derived from an EMBL/GenBank/DDBJ whole genome shotgun (WGS) entry which is preliminary data.</text>
</comment>
<sequence>MAVYDATDPTPAVSFGPRDYPDLVEVREMLPEFDGLWNAVRHDFWATCIRGNKPSAR</sequence>